<feature type="domain" description="Peptidase M14" evidence="9">
    <location>
        <begin position="128"/>
        <end position="439"/>
    </location>
</feature>
<dbReference type="Gene3D" id="2.60.120.200">
    <property type="match status" value="1"/>
</dbReference>
<dbReference type="EMBL" id="BAABGY010000001">
    <property type="protein sequence ID" value="GAA4317952.1"/>
    <property type="molecule type" value="Genomic_DNA"/>
</dbReference>
<evidence type="ECO:0000256" key="6">
    <source>
        <dbReference type="ARBA" id="ARBA00022833"/>
    </source>
</evidence>
<dbReference type="InterPro" id="IPR000834">
    <property type="entry name" value="Peptidase_M14"/>
</dbReference>
<evidence type="ECO:0000256" key="3">
    <source>
        <dbReference type="ARBA" id="ARBA00022670"/>
    </source>
</evidence>
<organism evidence="10 11">
    <name type="scientific">Flaviaesturariibacter amylovorans</name>
    <dbReference type="NCBI Taxonomy" id="1084520"/>
    <lineage>
        <taxon>Bacteria</taxon>
        <taxon>Pseudomonadati</taxon>
        <taxon>Bacteroidota</taxon>
        <taxon>Chitinophagia</taxon>
        <taxon>Chitinophagales</taxon>
        <taxon>Chitinophagaceae</taxon>
        <taxon>Flaviaestuariibacter</taxon>
    </lineage>
</organism>
<dbReference type="Gene3D" id="3.40.630.10">
    <property type="entry name" value="Zn peptidases"/>
    <property type="match status" value="1"/>
</dbReference>
<dbReference type="Pfam" id="PF00246">
    <property type="entry name" value="Peptidase_M14"/>
    <property type="match status" value="1"/>
</dbReference>
<evidence type="ECO:0000256" key="8">
    <source>
        <dbReference type="PROSITE-ProRule" id="PRU01379"/>
    </source>
</evidence>
<evidence type="ECO:0000256" key="4">
    <source>
        <dbReference type="ARBA" id="ARBA00022723"/>
    </source>
</evidence>
<evidence type="ECO:0000259" key="9">
    <source>
        <dbReference type="PROSITE" id="PS52035"/>
    </source>
</evidence>
<keyword evidence="4" id="KW-0479">Metal-binding</keyword>
<reference evidence="11" key="1">
    <citation type="journal article" date="2019" name="Int. J. Syst. Evol. Microbiol.">
        <title>The Global Catalogue of Microorganisms (GCM) 10K type strain sequencing project: providing services to taxonomists for standard genome sequencing and annotation.</title>
        <authorList>
            <consortium name="The Broad Institute Genomics Platform"/>
            <consortium name="The Broad Institute Genome Sequencing Center for Infectious Disease"/>
            <person name="Wu L."/>
            <person name="Ma J."/>
        </authorList>
    </citation>
    <scope>NUCLEOTIDE SEQUENCE [LARGE SCALE GENOMIC DNA]</scope>
    <source>
        <strain evidence="11">JCM 17919</strain>
    </source>
</reference>
<dbReference type="PROSITE" id="PS52035">
    <property type="entry name" value="PEPTIDASE_M14"/>
    <property type="match status" value="1"/>
</dbReference>
<comment type="cofactor">
    <cofactor evidence="1">
        <name>Zn(2+)</name>
        <dbReference type="ChEBI" id="CHEBI:29105"/>
    </cofactor>
</comment>
<keyword evidence="6" id="KW-0862">Zinc</keyword>
<dbReference type="InterPro" id="IPR057246">
    <property type="entry name" value="CARBOXYPEPT_ZN_1"/>
</dbReference>
<dbReference type="PANTHER" id="PTHR11705">
    <property type="entry name" value="PROTEASE FAMILY M14 CARBOXYPEPTIDASE A,B"/>
    <property type="match status" value="1"/>
</dbReference>
<dbReference type="PRINTS" id="PR00765">
    <property type="entry name" value="CRBOXYPTASEA"/>
</dbReference>
<evidence type="ECO:0000313" key="10">
    <source>
        <dbReference type="EMBL" id="GAA4317952.1"/>
    </source>
</evidence>
<sequence>MLLLFSFRPAFAQDKYSKVRIPVKDPAARAFVFNNLELDHYQTVGEALEVVVDQDELAVLRASGYAYTVVVDDVVQYTTELNRRLGDGGEANRANFQYTCGKASSIFNVPALFGTGGSLRLGATSGYGYFTYNEMVAEMQALVAAYPTIASLQTIGTSEQGRVIYGIKISDNVALDESEPEVLYTALQHAREAIGGTSMIFFMEWVCENYSRDFKVQELVNNREIFIIPCVNPDGYAYNYSGASASYPTTGGGLWRKNRRTLPGGNIGVDLNRNYSVDWGNCAGASTSCGTTNTSQDTYFGPSAFSEKETQAIRAFVQGRRFVAAIDQHCTGPYYSLPFGRPSLHTMSTLDKYFYSAVPALMGFYNCHLAGNSPETVNYEVAGGIKDWLLMGDIGTGTKGKIYGMTGEAGGGSFWAPISQIRQLCQENTFQNLQLAYAAGAYYNIEDQSDIAATRLNGKFAYEVRNIGLSNGTATVSLVPIENILSAGAAKTHTFTTYYQTATDSIAYVLPEGMQNGIRIRYAWKITAPDGLTMYDTVEKIYNPVTLLSEDMEGNLSTNWTTASNLTTTAGNWGFVTTTAFGGTKSLAESPGGNYTTSTTRTITYKNTFNLSDAAKAYLSFWVKHRTENCRDKLQVQFSTNGTTWTPYCGTHTVSENSGQLAGQPALTGIRDQWSRELFDMTALIGQPAVYMRFQFTSDNDADGFAYELDDGFYIDNVKVVKTTQTFNVLPVRFLRFTGSLQPNGTVRLDWEAYTDAQHSHFEIERSANGQQFESLGRSVPQPPYHFVDARPFAGNNYYRIRQVDRDGKVTYTQVVLINVARQLQLRVFPNPATDVLQVRLSSGQGGTVRLALANLQGQPVWTGVQGLSATERLLEVPLQGRAAGTYILRITDNNGTILATQRVVKL</sequence>
<protein>
    <recommendedName>
        <fullName evidence="9">Peptidase M14 domain-containing protein</fullName>
    </recommendedName>
</protein>
<evidence type="ECO:0000313" key="11">
    <source>
        <dbReference type="Proteomes" id="UP001501725"/>
    </source>
</evidence>
<dbReference type="PANTHER" id="PTHR11705:SF143">
    <property type="entry name" value="SLL0236 PROTEIN"/>
    <property type="match status" value="1"/>
</dbReference>
<comment type="similarity">
    <text evidence="2 8">Belongs to the peptidase M14 family.</text>
</comment>
<dbReference type="SMART" id="SM00631">
    <property type="entry name" value="Zn_pept"/>
    <property type="match status" value="1"/>
</dbReference>
<gene>
    <name evidence="10" type="ORF">GCM10023184_01860</name>
</gene>
<evidence type="ECO:0000256" key="2">
    <source>
        <dbReference type="ARBA" id="ARBA00005988"/>
    </source>
</evidence>
<dbReference type="Pfam" id="PF18962">
    <property type="entry name" value="Por_Secre_tail"/>
    <property type="match status" value="1"/>
</dbReference>
<keyword evidence="11" id="KW-1185">Reference proteome</keyword>
<proteinExistence type="inferred from homology"/>
<dbReference type="InterPro" id="IPR033810">
    <property type="entry name" value="Carboxypeptidase_T"/>
</dbReference>
<dbReference type="CDD" id="cd03859">
    <property type="entry name" value="M14_CPT"/>
    <property type="match status" value="1"/>
</dbReference>
<comment type="caution">
    <text evidence="10">The sequence shown here is derived from an EMBL/GenBank/DDBJ whole genome shotgun (WGS) entry which is preliminary data.</text>
</comment>
<dbReference type="PROSITE" id="PS00132">
    <property type="entry name" value="CARBOXYPEPT_ZN_1"/>
    <property type="match status" value="1"/>
</dbReference>
<keyword evidence="7" id="KW-0482">Metalloprotease</keyword>
<dbReference type="SUPFAM" id="SSF53187">
    <property type="entry name" value="Zn-dependent exopeptidases"/>
    <property type="match status" value="1"/>
</dbReference>
<feature type="active site" description="Proton donor/acceptor" evidence="8">
    <location>
        <position position="408"/>
    </location>
</feature>
<evidence type="ECO:0000256" key="5">
    <source>
        <dbReference type="ARBA" id="ARBA00022801"/>
    </source>
</evidence>
<dbReference type="Pfam" id="PF20773">
    <property type="entry name" value="InhA-like_MAM"/>
    <property type="match status" value="1"/>
</dbReference>
<accession>A0ABP8G5S7</accession>
<name>A0ABP8G5S7_9BACT</name>
<dbReference type="InterPro" id="IPR026444">
    <property type="entry name" value="Secre_tail"/>
</dbReference>
<keyword evidence="3" id="KW-0645">Protease</keyword>
<evidence type="ECO:0000256" key="1">
    <source>
        <dbReference type="ARBA" id="ARBA00001947"/>
    </source>
</evidence>
<evidence type="ECO:0000256" key="7">
    <source>
        <dbReference type="ARBA" id="ARBA00023049"/>
    </source>
</evidence>
<dbReference type="NCBIfam" id="TIGR04183">
    <property type="entry name" value="Por_Secre_tail"/>
    <property type="match status" value="1"/>
</dbReference>
<dbReference type="Proteomes" id="UP001501725">
    <property type="component" value="Unassembled WGS sequence"/>
</dbReference>
<keyword evidence="5" id="KW-0378">Hydrolase</keyword>